<evidence type="ECO:0000256" key="5">
    <source>
        <dbReference type="ARBA" id="ARBA00022692"/>
    </source>
</evidence>
<name>A0A255YR75_9PROT</name>
<dbReference type="Gene3D" id="3.10.20.310">
    <property type="entry name" value="membrane protein fhac"/>
    <property type="match status" value="1"/>
</dbReference>
<feature type="chain" id="PRO_5012242668" description="POTRA domain-containing protein" evidence="9">
    <location>
        <begin position="22"/>
        <end position="561"/>
    </location>
</feature>
<evidence type="ECO:0000259" key="10">
    <source>
        <dbReference type="PROSITE" id="PS51779"/>
    </source>
</evidence>
<keyword evidence="7" id="KW-0472">Membrane</keyword>
<dbReference type="PANTHER" id="PTHR34597">
    <property type="entry name" value="SLR1661 PROTEIN"/>
    <property type="match status" value="1"/>
</dbReference>
<dbReference type="Pfam" id="PF08479">
    <property type="entry name" value="POTRA_2"/>
    <property type="match status" value="1"/>
</dbReference>
<dbReference type="Gene3D" id="2.40.160.50">
    <property type="entry name" value="membrane protein fhac: a member of the omp85/tpsb transporter family"/>
    <property type="match status" value="1"/>
</dbReference>
<comment type="subcellular location">
    <subcellularLocation>
        <location evidence="1">Cell outer membrane</location>
    </subcellularLocation>
</comment>
<keyword evidence="6" id="KW-0653">Protein transport</keyword>
<dbReference type="InterPro" id="IPR051544">
    <property type="entry name" value="TPS_OM_transporter"/>
</dbReference>
<feature type="signal peptide" evidence="9">
    <location>
        <begin position="1"/>
        <end position="21"/>
    </location>
</feature>
<accession>A0A255YR75</accession>
<dbReference type="OrthoDB" id="7439045at2"/>
<gene>
    <name evidence="11" type="ORF">CHU95_21480</name>
</gene>
<comment type="caution">
    <text evidence="11">The sequence shown here is derived from an EMBL/GenBank/DDBJ whole genome shotgun (WGS) entry which is preliminary data.</text>
</comment>
<dbReference type="PANTHER" id="PTHR34597:SF6">
    <property type="entry name" value="BLR6126 PROTEIN"/>
    <property type="match status" value="1"/>
</dbReference>
<keyword evidence="3" id="KW-0813">Transport</keyword>
<feature type="domain" description="POTRA" evidence="10">
    <location>
        <begin position="76"/>
        <end position="152"/>
    </location>
</feature>
<dbReference type="InterPro" id="IPR034746">
    <property type="entry name" value="POTRA"/>
</dbReference>
<dbReference type="AlphaFoldDB" id="A0A255YR75"/>
<dbReference type="GO" id="GO:0009279">
    <property type="term" value="C:cell outer membrane"/>
    <property type="evidence" value="ECO:0007669"/>
    <property type="project" value="UniProtKB-SubCell"/>
</dbReference>
<keyword evidence="8" id="KW-0998">Cell outer membrane</keyword>
<protein>
    <recommendedName>
        <fullName evidence="10">POTRA domain-containing protein</fullName>
    </recommendedName>
</protein>
<keyword evidence="4" id="KW-1134">Transmembrane beta strand</keyword>
<evidence type="ECO:0000256" key="8">
    <source>
        <dbReference type="ARBA" id="ARBA00023237"/>
    </source>
</evidence>
<comment type="similarity">
    <text evidence="2">Belongs to the TPS (TC 1.B.20) family.</text>
</comment>
<organism evidence="11 12">
    <name type="scientific">Niveispirillum lacus</name>
    <dbReference type="NCBI Taxonomy" id="1981099"/>
    <lineage>
        <taxon>Bacteria</taxon>
        <taxon>Pseudomonadati</taxon>
        <taxon>Pseudomonadota</taxon>
        <taxon>Alphaproteobacteria</taxon>
        <taxon>Rhodospirillales</taxon>
        <taxon>Azospirillaceae</taxon>
        <taxon>Niveispirillum</taxon>
    </lineage>
</organism>
<evidence type="ECO:0000256" key="3">
    <source>
        <dbReference type="ARBA" id="ARBA00022448"/>
    </source>
</evidence>
<evidence type="ECO:0000256" key="6">
    <source>
        <dbReference type="ARBA" id="ARBA00022927"/>
    </source>
</evidence>
<dbReference type="InterPro" id="IPR013686">
    <property type="entry name" value="Polypept-transport_assoc_ShlB"/>
</dbReference>
<dbReference type="GO" id="GO:0046819">
    <property type="term" value="P:protein secretion by the type V secretion system"/>
    <property type="evidence" value="ECO:0007669"/>
    <property type="project" value="TreeGrafter"/>
</dbReference>
<dbReference type="PROSITE" id="PS51779">
    <property type="entry name" value="POTRA"/>
    <property type="match status" value="1"/>
</dbReference>
<dbReference type="GO" id="GO:0098046">
    <property type="term" value="C:type V protein secretion system complex"/>
    <property type="evidence" value="ECO:0007669"/>
    <property type="project" value="TreeGrafter"/>
</dbReference>
<evidence type="ECO:0000256" key="4">
    <source>
        <dbReference type="ARBA" id="ARBA00022452"/>
    </source>
</evidence>
<evidence type="ECO:0000256" key="7">
    <source>
        <dbReference type="ARBA" id="ARBA00023136"/>
    </source>
</evidence>
<reference evidence="11 12" key="1">
    <citation type="submission" date="2017-07" db="EMBL/GenBank/DDBJ databases">
        <title>Niveispirillum cyanobacteriorum sp. nov., isolated from cyanobacterial aggregates in a eutrophic lake.</title>
        <authorList>
            <person name="Cai H."/>
        </authorList>
    </citation>
    <scope>NUCLEOTIDE SEQUENCE [LARGE SCALE GENOMIC DNA]</scope>
    <source>
        <strain evidence="12">TH1-14</strain>
    </source>
</reference>
<evidence type="ECO:0000313" key="11">
    <source>
        <dbReference type="EMBL" id="OYQ31709.1"/>
    </source>
</evidence>
<proteinExistence type="inferred from homology"/>
<dbReference type="EMBL" id="NOXU01000032">
    <property type="protein sequence ID" value="OYQ31709.1"/>
    <property type="molecule type" value="Genomic_DNA"/>
</dbReference>
<keyword evidence="9" id="KW-0732">Signal</keyword>
<evidence type="ECO:0000256" key="2">
    <source>
        <dbReference type="ARBA" id="ARBA00009055"/>
    </source>
</evidence>
<evidence type="ECO:0000313" key="12">
    <source>
        <dbReference type="Proteomes" id="UP000216998"/>
    </source>
</evidence>
<sequence length="561" mass="59616">MRRRLVIAGMAAVLVPVGAGAQSVPGGRLPGSVEPGRPSVPAPLDEMRRAPKAQLQFSIPAQRKGAAAAGAGDLRFPLARIAVEGATVFNPETEFSDAIKALIARPVTLAEISALADQIQARYLERGYGLTRVFVPAQELRDQTITIRVIEGHLERARVEGGGLRERARVEARLVDALAARPARVDLIERGLLLVDDLPGVTVTGLVRPGDSFGAAELLVGYTEAPYAMVAGLGNRGSDFAGPWSAFVDVAANSPLGFGEQLGLTLSATPQIREQRSANGRWVQPLAGSGLLLTSNANYSRGRPGAALKPFAVATESYGGGQRLALPLVRSRARNLTVEAGWNAQTATVNLLNLPFSRDRWRSLDAKVSYSQLRFLGGDLFAQAGITQGLDLAGATERGDKAASRLRPTPWYRKLNAEIAYGRRLPADIGATLTVAGQYTSDTLLAGEEFALGGSRFGRGYNTGDLSGPRGLGAGLELRRAWNPGVERVDGMTFYSFLDTGRVWDSVAASTHLLSAGFGVRLGLLGQANLSAELARTLRSLPLPGAEGQRTRLFIDLTIQI</sequence>
<keyword evidence="5" id="KW-0812">Transmembrane</keyword>
<dbReference type="Proteomes" id="UP000216998">
    <property type="component" value="Unassembled WGS sequence"/>
</dbReference>
<dbReference type="Pfam" id="PF03865">
    <property type="entry name" value="ShlB"/>
    <property type="match status" value="1"/>
</dbReference>
<keyword evidence="12" id="KW-1185">Reference proteome</keyword>
<evidence type="ECO:0000256" key="9">
    <source>
        <dbReference type="SAM" id="SignalP"/>
    </source>
</evidence>
<evidence type="ECO:0000256" key="1">
    <source>
        <dbReference type="ARBA" id="ARBA00004442"/>
    </source>
</evidence>
<dbReference type="GO" id="GO:0008320">
    <property type="term" value="F:protein transmembrane transporter activity"/>
    <property type="evidence" value="ECO:0007669"/>
    <property type="project" value="TreeGrafter"/>
</dbReference>
<dbReference type="InterPro" id="IPR005565">
    <property type="entry name" value="Hemolysn_activator_HlyB_C"/>
</dbReference>